<name>A0A8T1WT60_9STRA</name>
<dbReference type="AlphaFoldDB" id="A0A8T1WT60"/>
<comment type="caution">
    <text evidence="4">The sequence shown here is derived from an EMBL/GenBank/DDBJ whole genome shotgun (WGS) entry which is preliminary data.</text>
</comment>
<feature type="region of interest" description="Disordered" evidence="1">
    <location>
        <begin position="259"/>
        <end position="282"/>
    </location>
</feature>
<accession>A0A8T1WT60</accession>
<dbReference type="InterPro" id="IPR004352">
    <property type="entry name" value="GH114_TIM-barrel"/>
</dbReference>
<evidence type="ECO:0000313" key="4">
    <source>
        <dbReference type="EMBL" id="KAG7396695.1"/>
    </source>
</evidence>
<dbReference type="EMBL" id="JAGDFL010000144">
    <property type="protein sequence ID" value="KAG7396695.1"/>
    <property type="molecule type" value="Genomic_DNA"/>
</dbReference>
<dbReference type="PANTHER" id="PTHR35273">
    <property type="entry name" value="ALPHA-1,4 POLYGALACTOSAMINIDASE, PUTATIVE (AFU_ORTHOLOGUE AFUA_3G07890)-RELATED"/>
    <property type="match status" value="1"/>
</dbReference>
<evidence type="ECO:0000256" key="1">
    <source>
        <dbReference type="SAM" id="MobiDB-lite"/>
    </source>
</evidence>
<feature type="chain" id="PRO_5035869748" description="Glycoside-hydrolase family GH114 TIM-barrel domain-containing protein" evidence="2">
    <location>
        <begin position="25"/>
        <end position="311"/>
    </location>
</feature>
<evidence type="ECO:0000259" key="3">
    <source>
        <dbReference type="Pfam" id="PF03537"/>
    </source>
</evidence>
<gene>
    <name evidence="4" type="ORF">PHYBOEH_001924</name>
</gene>
<organism evidence="4 5">
    <name type="scientific">Phytophthora boehmeriae</name>
    <dbReference type="NCBI Taxonomy" id="109152"/>
    <lineage>
        <taxon>Eukaryota</taxon>
        <taxon>Sar</taxon>
        <taxon>Stramenopiles</taxon>
        <taxon>Oomycota</taxon>
        <taxon>Peronosporomycetes</taxon>
        <taxon>Peronosporales</taxon>
        <taxon>Peronosporaceae</taxon>
        <taxon>Phytophthora</taxon>
    </lineage>
</organism>
<evidence type="ECO:0000256" key="2">
    <source>
        <dbReference type="SAM" id="SignalP"/>
    </source>
</evidence>
<protein>
    <recommendedName>
        <fullName evidence="3">Glycoside-hydrolase family GH114 TIM-barrel domain-containing protein</fullName>
    </recommendedName>
</protein>
<dbReference type="Proteomes" id="UP000693981">
    <property type="component" value="Unassembled WGS sequence"/>
</dbReference>
<feature type="domain" description="Glycoside-hydrolase family GH114 TIM-barrel" evidence="3">
    <location>
        <begin position="33"/>
        <end position="249"/>
    </location>
</feature>
<reference evidence="4" key="1">
    <citation type="submission" date="2021-02" db="EMBL/GenBank/DDBJ databases">
        <authorList>
            <person name="Palmer J.M."/>
        </authorList>
    </citation>
    <scope>NUCLEOTIDE SEQUENCE</scope>
    <source>
        <strain evidence="4">SCRP23</strain>
    </source>
</reference>
<feature type="compositionally biased region" description="Low complexity" evidence="1">
    <location>
        <begin position="261"/>
        <end position="278"/>
    </location>
</feature>
<dbReference type="Pfam" id="PF03537">
    <property type="entry name" value="Glyco_hydro_114"/>
    <property type="match status" value="1"/>
</dbReference>
<evidence type="ECO:0000313" key="5">
    <source>
        <dbReference type="Proteomes" id="UP000693981"/>
    </source>
</evidence>
<proteinExistence type="predicted"/>
<keyword evidence="5" id="KW-1185">Reference proteome</keyword>
<dbReference type="PANTHER" id="PTHR35273:SF2">
    <property type="entry name" value="ALPHA-GALACTOSIDASE"/>
    <property type="match status" value="1"/>
</dbReference>
<dbReference type="OrthoDB" id="2108802at2759"/>
<feature type="signal peptide" evidence="2">
    <location>
        <begin position="1"/>
        <end position="24"/>
    </location>
</feature>
<keyword evidence="2" id="KW-0732">Signal</keyword>
<sequence length="311" mass="34336">MPGNLSTSWRIVLLAATAITSTQAWWKPTPDTSYQIQLKDTLNLSYNVDAYDIDMYDTPNETIAELQQRGIKVICYFSAGTYEDWRTDKNRYTSSIIGKSLPEWAGESWVDIRSSTLRTIVSDRMKLAKVKGCDGVDPDNVDGAFNDNGFNLTEDDQLDFNKFLATTAHNLNLTVGLKNDLNQIDDLVSYFDFAVNEQCVHYNECNMLLPFIDQDKAVFGIEYSGNKTTVCATANALNFDTLFMTLGLQGERYSCREMAGDADSGSTSESAGSEAGTSKDTSAGPIMATSSCGIVGLAVFVICWQNSFLHF</sequence>